<evidence type="ECO:0008006" key="4">
    <source>
        <dbReference type="Google" id="ProtNLM"/>
    </source>
</evidence>
<comment type="caution">
    <text evidence="2">The sequence shown here is derived from an EMBL/GenBank/DDBJ whole genome shotgun (WGS) entry which is preliminary data.</text>
</comment>
<keyword evidence="1" id="KW-0812">Transmembrane</keyword>
<dbReference type="Proteomes" id="UP000095042">
    <property type="component" value="Unassembled WGS sequence"/>
</dbReference>
<accession>A0A1E3WDU8</accession>
<reference evidence="2 3" key="1">
    <citation type="journal article" date="2016" name="Environ. Microbiol.">
        <title>New Methyloceanibacter diversity from North Sea sediments includes methanotroph containing solely the soluble methane monooxygenase.</title>
        <authorList>
            <person name="Vekeman B."/>
            <person name="Kerckhof F.M."/>
            <person name="Cremers G."/>
            <person name="de Vos P."/>
            <person name="Vandamme P."/>
            <person name="Boon N."/>
            <person name="Op den Camp H.J."/>
            <person name="Heylen K."/>
        </authorList>
    </citation>
    <scope>NUCLEOTIDE SEQUENCE [LARGE SCALE GENOMIC DNA]</scope>
    <source>
        <strain evidence="2 3">R-67177</strain>
    </source>
</reference>
<dbReference type="EMBL" id="LPWD01000140">
    <property type="protein sequence ID" value="ODS03237.1"/>
    <property type="molecule type" value="Genomic_DNA"/>
</dbReference>
<keyword evidence="1" id="KW-0472">Membrane</keyword>
<gene>
    <name evidence="2" type="ORF">AUC71_10695</name>
</gene>
<sequence>MPRSLSRPGGAWIAPLLSRLVTTSSLLSLARVAGALAGFITQIVLARTLHASALGVFYSATSLAAVVGLIAAHGYPAIAPRFLSRYRKQGKTELIAAFVARARKDATVYVTIATVAVLAFGLLWPALSLERGLPPSPRRCRFRPTPLCG</sequence>
<protein>
    <recommendedName>
        <fullName evidence="4">Polysaccharide biosynthesis protein C-terminal domain-containing protein</fullName>
    </recommendedName>
</protein>
<dbReference type="OrthoDB" id="7942036at2"/>
<feature type="transmembrane region" description="Helical" evidence="1">
    <location>
        <begin position="20"/>
        <end position="45"/>
    </location>
</feature>
<evidence type="ECO:0000313" key="3">
    <source>
        <dbReference type="Proteomes" id="UP000095042"/>
    </source>
</evidence>
<dbReference type="AlphaFoldDB" id="A0A1E3WDU8"/>
<organism evidence="2 3">
    <name type="scientific">Methyloceanibacter marginalis</name>
    <dbReference type="NCBI Taxonomy" id="1774971"/>
    <lineage>
        <taxon>Bacteria</taxon>
        <taxon>Pseudomonadati</taxon>
        <taxon>Pseudomonadota</taxon>
        <taxon>Alphaproteobacteria</taxon>
        <taxon>Hyphomicrobiales</taxon>
        <taxon>Hyphomicrobiaceae</taxon>
        <taxon>Methyloceanibacter</taxon>
    </lineage>
</organism>
<keyword evidence="3" id="KW-1185">Reference proteome</keyword>
<feature type="transmembrane region" description="Helical" evidence="1">
    <location>
        <begin position="57"/>
        <end position="78"/>
    </location>
</feature>
<proteinExistence type="predicted"/>
<evidence type="ECO:0000313" key="2">
    <source>
        <dbReference type="EMBL" id="ODS03237.1"/>
    </source>
</evidence>
<keyword evidence="1" id="KW-1133">Transmembrane helix</keyword>
<name>A0A1E3WDU8_9HYPH</name>
<evidence type="ECO:0000256" key="1">
    <source>
        <dbReference type="SAM" id="Phobius"/>
    </source>
</evidence>
<feature type="transmembrane region" description="Helical" evidence="1">
    <location>
        <begin position="106"/>
        <end position="127"/>
    </location>
</feature>
<dbReference type="RefSeq" id="WP_069623558.1">
    <property type="nucleotide sequence ID" value="NZ_LPWD01000140.1"/>
</dbReference>